<dbReference type="PATRIC" id="fig|1423766.4.peg.1926"/>
<dbReference type="Proteomes" id="UP000051439">
    <property type="component" value="Unassembled WGS sequence"/>
</dbReference>
<dbReference type="PANTHER" id="PTHR37829:SF3">
    <property type="entry name" value="PROTEIN JAYE-RELATED"/>
    <property type="match status" value="1"/>
</dbReference>
<name>A0A0R1NI67_9LACO</name>
<dbReference type="Pfam" id="PF04865">
    <property type="entry name" value="Baseplate_J"/>
    <property type="match status" value="1"/>
</dbReference>
<dbReference type="InterPro" id="IPR052399">
    <property type="entry name" value="Phage_Baseplate_Assmbl_Protein"/>
</dbReference>
<dbReference type="RefSeq" id="WP_054655352.1">
    <property type="nucleotide sequence ID" value="NZ_AZEB01000037.1"/>
</dbReference>
<evidence type="ECO:0000313" key="3">
    <source>
        <dbReference type="Proteomes" id="UP000051439"/>
    </source>
</evidence>
<accession>A0A0R1NI67</accession>
<dbReference type="AlphaFoldDB" id="A0A0R1NI67"/>
<evidence type="ECO:0000313" key="2">
    <source>
        <dbReference type="EMBL" id="KRL20109.1"/>
    </source>
</evidence>
<protein>
    <recommendedName>
        <fullName evidence="1">Baseplate protein J-like barrel domain-containing protein</fullName>
    </recommendedName>
</protein>
<organism evidence="2 3">
    <name type="scientific">Lentilactobacillus kisonensis DSM 19906 = JCM 15041</name>
    <dbReference type="NCBI Taxonomy" id="1423766"/>
    <lineage>
        <taxon>Bacteria</taxon>
        <taxon>Bacillati</taxon>
        <taxon>Bacillota</taxon>
        <taxon>Bacilli</taxon>
        <taxon>Lactobacillales</taxon>
        <taxon>Lactobacillaceae</taxon>
        <taxon>Lentilactobacillus</taxon>
    </lineage>
</organism>
<gene>
    <name evidence="2" type="ORF">FC98_GL001863</name>
</gene>
<comment type="caution">
    <text evidence="2">The sequence shown here is derived from an EMBL/GenBank/DDBJ whole genome shotgun (WGS) entry which is preliminary data.</text>
</comment>
<keyword evidence="3" id="KW-1185">Reference proteome</keyword>
<sequence>MIDENGYTPLNYDDALDTVQGFIRRENGEDTNVSPRSFWGTLARVLAKIAVNVDQNGENVHDSGYIQQSTGVNLDRVGGNYGLMRKQAEAASVTLSFTGTAGYVIPTGTVFMDDKGNEFYTVDDCQLDINGVGSTIVVSSELGSQYNVDAGTIVNQQSPVEEIDNVTNSQAAEGGQDMETDLDFRNRLLLASNSNESGTINGVYTALMNTQGVTAVKSVYNASISDNDSYGNPPKTVHYYVQGGTDQDVANTIFRVGGGGIALYGSLSKTVIDDSGSTQTVFFDRPQETPIYVKASIKVSDSFDQSEGTDDIKAAIEGYIESLKMGDTVVTNQFFSNVYAIDGVNYADITIGTDKSKLSTDNIILTAFEIPMIDDDNVEVDYVSN</sequence>
<reference evidence="2 3" key="1">
    <citation type="journal article" date="2015" name="Genome Announc.">
        <title>Expanding the biotechnology potential of lactobacilli through comparative genomics of 213 strains and associated genera.</title>
        <authorList>
            <person name="Sun Z."/>
            <person name="Harris H.M."/>
            <person name="McCann A."/>
            <person name="Guo C."/>
            <person name="Argimon S."/>
            <person name="Zhang W."/>
            <person name="Yang X."/>
            <person name="Jeffery I.B."/>
            <person name="Cooney J.C."/>
            <person name="Kagawa T.F."/>
            <person name="Liu W."/>
            <person name="Song Y."/>
            <person name="Salvetti E."/>
            <person name="Wrobel A."/>
            <person name="Rasinkangas P."/>
            <person name="Parkhill J."/>
            <person name="Rea M.C."/>
            <person name="O'Sullivan O."/>
            <person name="Ritari J."/>
            <person name="Douillard F.P."/>
            <person name="Paul Ross R."/>
            <person name="Yang R."/>
            <person name="Briner A.E."/>
            <person name="Felis G.E."/>
            <person name="de Vos W.M."/>
            <person name="Barrangou R."/>
            <person name="Klaenhammer T.R."/>
            <person name="Caufield P.W."/>
            <person name="Cui Y."/>
            <person name="Zhang H."/>
            <person name="O'Toole P.W."/>
        </authorList>
    </citation>
    <scope>NUCLEOTIDE SEQUENCE [LARGE SCALE GENOMIC DNA]</scope>
    <source>
        <strain evidence="2 3">DSM 19906</strain>
    </source>
</reference>
<dbReference type="PANTHER" id="PTHR37829">
    <property type="entry name" value="PHAGE-LIKE ELEMENT PBSX PROTEIN XKDT"/>
    <property type="match status" value="1"/>
</dbReference>
<evidence type="ECO:0000259" key="1">
    <source>
        <dbReference type="Pfam" id="PF04865"/>
    </source>
</evidence>
<feature type="domain" description="Baseplate protein J-like barrel" evidence="1">
    <location>
        <begin position="94"/>
        <end position="175"/>
    </location>
</feature>
<dbReference type="EMBL" id="AZEB01000037">
    <property type="protein sequence ID" value="KRL20109.1"/>
    <property type="molecule type" value="Genomic_DNA"/>
</dbReference>
<dbReference type="InterPro" id="IPR006949">
    <property type="entry name" value="Barrel_Baseplate_J-like"/>
</dbReference>
<proteinExistence type="predicted"/>